<accession>A0A151AV54</accession>
<reference evidence="1 2" key="1">
    <citation type="submission" date="2016-02" db="EMBL/GenBank/DDBJ databases">
        <title>Genome sequence of Moorella mulderi DSM 14980.</title>
        <authorList>
            <person name="Poehlein A."/>
            <person name="Daniel R."/>
        </authorList>
    </citation>
    <scope>NUCLEOTIDE SEQUENCE [LARGE SCALE GENOMIC DNA]</scope>
    <source>
        <strain evidence="1 2">DSM 14980</strain>
    </source>
</reference>
<proteinExistence type="predicted"/>
<dbReference type="AlphaFoldDB" id="A0A151AV54"/>
<evidence type="ECO:0000313" key="1">
    <source>
        <dbReference type="EMBL" id="KYH31549.1"/>
    </source>
</evidence>
<organism evidence="1 2">
    <name type="scientific">Moorella mulderi DSM 14980</name>
    <dbReference type="NCBI Taxonomy" id="1122241"/>
    <lineage>
        <taxon>Bacteria</taxon>
        <taxon>Bacillati</taxon>
        <taxon>Bacillota</taxon>
        <taxon>Clostridia</taxon>
        <taxon>Neomoorellales</taxon>
        <taxon>Neomoorellaceae</taxon>
        <taxon>Neomoorella</taxon>
    </lineage>
</organism>
<keyword evidence="2" id="KW-1185">Reference proteome</keyword>
<dbReference type="PATRIC" id="fig|1122241.3.peg.2433"/>
<gene>
    <name evidence="1" type="ORF">MOMUL_22890</name>
</gene>
<name>A0A151AV54_9FIRM</name>
<comment type="caution">
    <text evidence="1">The sequence shown here is derived from an EMBL/GenBank/DDBJ whole genome shotgun (WGS) entry which is preliminary data.</text>
</comment>
<protein>
    <recommendedName>
        <fullName evidence="3">Type II toxin-antitoxin system RelE/ParE family toxin</fullName>
    </recommendedName>
</protein>
<dbReference type="Pfam" id="PF05973">
    <property type="entry name" value="Gp49"/>
    <property type="match status" value="1"/>
</dbReference>
<dbReference type="Proteomes" id="UP000075670">
    <property type="component" value="Unassembled WGS sequence"/>
</dbReference>
<evidence type="ECO:0008006" key="3">
    <source>
        <dbReference type="Google" id="ProtNLM"/>
    </source>
</evidence>
<evidence type="ECO:0000313" key="2">
    <source>
        <dbReference type="Proteomes" id="UP000075670"/>
    </source>
</evidence>
<dbReference type="EMBL" id="LTBC01000010">
    <property type="protein sequence ID" value="KYH31549.1"/>
    <property type="molecule type" value="Genomic_DNA"/>
</dbReference>
<sequence length="117" mass="13097">MLWEIELYESASGNQPVANFIAALKPGEQAKIARAIDLLKEYGPSIGMPYVRHMADDLWELRVPFGGQAFRLLFFISGNTLVVVHAFSKKTSKAPQKELKTALARMKDYKQRTGGVK</sequence>
<dbReference type="InterPro" id="IPR009241">
    <property type="entry name" value="HigB-like"/>
</dbReference>